<dbReference type="Proteomes" id="UP000494249">
    <property type="component" value="Unassembled WGS sequence"/>
</dbReference>
<accession>A0A6J5CDS4</accession>
<gene>
    <name evidence="1" type="ORF">LMG22037_05682</name>
</gene>
<dbReference type="Pfam" id="PF13289">
    <property type="entry name" value="SIR2_2"/>
    <property type="match status" value="1"/>
</dbReference>
<organism evidence="1 2">
    <name type="scientific">Paraburkholderia phenoliruptrix</name>
    <dbReference type="NCBI Taxonomy" id="252970"/>
    <lineage>
        <taxon>Bacteria</taxon>
        <taxon>Pseudomonadati</taxon>
        <taxon>Pseudomonadota</taxon>
        <taxon>Betaproteobacteria</taxon>
        <taxon>Burkholderiales</taxon>
        <taxon>Burkholderiaceae</taxon>
        <taxon>Paraburkholderia</taxon>
    </lineage>
</organism>
<sequence length="273" mass="30049">MGCGLPSWGALVAAAHQFADEKMPEGADAAQAAENLASKLPGGAEEFAKLVGRALYSVKSLTTGAYEAFNENLLLENELLSAISALVMLSCRRGHGTVITYNFDDLLETYLAERGLFAYPHIEQPSWFLNEDVSILHPHGFASRRPDVFPSSKTITFTALDFDRQTGQQSNPWRAKLLGLLQSSTPLFIGLSGQDQNLRSVLADVQQTHVSLSAGHPFWGVRICTDNDAHISIWENRAVWCERVADFKEIPKLLMAICKRSAELMTKSKLGIK</sequence>
<dbReference type="AlphaFoldDB" id="A0A6J5CDS4"/>
<protein>
    <submittedName>
        <fullName evidence="1">Uncharacterized protein</fullName>
    </submittedName>
</protein>
<reference evidence="1 2" key="1">
    <citation type="submission" date="2020-04" db="EMBL/GenBank/DDBJ databases">
        <authorList>
            <person name="De Canck E."/>
        </authorList>
    </citation>
    <scope>NUCLEOTIDE SEQUENCE [LARGE SCALE GENOMIC DNA]</scope>
    <source>
        <strain evidence="1 2">LMG 22037</strain>
    </source>
</reference>
<name>A0A6J5CDS4_9BURK</name>
<dbReference type="EMBL" id="CADIKB010000044">
    <property type="protein sequence ID" value="CAB3732203.1"/>
    <property type="molecule type" value="Genomic_DNA"/>
</dbReference>
<evidence type="ECO:0000313" key="2">
    <source>
        <dbReference type="Proteomes" id="UP000494249"/>
    </source>
</evidence>
<proteinExistence type="predicted"/>
<evidence type="ECO:0000313" key="1">
    <source>
        <dbReference type="EMBL" id="CAB3732203.1"/>
    </source>
</evidence>